<organism evidence="2 3">
    <name type="scientific">Nitrosomonas nitrosa</name>
    <dbReference type="NCBI Taxonomy" id="52442"/>
    <lineage>
        <taxon>Bacteria</taxon>
        <taxon>Pseudomonadati</taxon>
        <taxon>Pseudomonadota</taxon>
        <taxon>Betaproteobacteria</taxon>
        <taxon>Nitrosomonadales</taxon>
        <taxon>Nitrosomonadaceae</taxon>
        <taxon>Nitrosomonas</taxon>
    </lineage>
</organism>
<dbReference type="InterPro" id="IPR035994">
    <property type="entry name" value="Nucleoside_phosphorylase_sf"/>
</dbReference>
<sequence length="254" mass="27161">MGVDTLPHIIGTKSGMSLVGIVTALRAEAKCITPRRLPFNEMVRLREGTAIWVCGMGSDAARQAAVGLRDQGVSALVSFGVAGALDETLRPGDLVLPERIHGEYLHPVSMEWRARIMHHLPQHVRVTGGTLATSYRVLTSEIEKRAFSEQFGACAVDMESGAIAEIAVNAGIPFVAIRAITDPVEFSPPPTLLGAVHPDGSVNAIHLLSLVLRRSITITTLMRLAPSMRAACATLLSVVKHADTELGGAFSHQY</sequence>
<evidence type="ECO:0000313" key="2">
    <source>
        <dbReference type="EMBL" id="SFM02814.1"/>
    </source>
</evidence>
<dbReference type="GO" id="GO:0019284">
    <property type="term" value="P:L-methionine salvage from S-adenosylmethionine"/>
    <property type="evidence" value="ECO:0007669"/>
    <property type="project" value="TreeGrafter"/>
</dbReference>
<keyword evidence="3" id="KW-1185">Reference proteome</keyword>
<dbReference type="CDD" id="cd17768">
    <property type="entry name" value="adenosylhopane_nucleosidase_HpnG-like"/>
    <property type="match status" value="1"/>
</dbReference>
<dbReference type="NCBIfam" id="TIGR03468">
    <property type="entry name" value="HpnG"/>
    <property type="match status" value="1"/>
</dbReference>
<dbReference type="SUPFAM" id="SSF53167">
    <property type="entry name" value="Purine and uridine phosphorylases"/>
    <property type="match status" value="1"/>
</dbReference>
<gene>
    <name evidence="2" type="ORF">SAMN05421880_104101</name>
</gene>
<dbReference type="GO" id="GO:0009116">
    <property type="term" value="P:nucleoside metabolic process"/>
    <property type="evidence" value="ECO:0007669"/>
    <property type="project" value="InterPro"/>
</dbReference>
<dbReference type="GO" id="GO:0008930">
    <property type="term" value="F:methylthioadenosine nucleosidase activity"/>
    <property type="evidence" value="ECO:0007669"/>
    <property type="project" value="TreeGrafter"/>
</dbReference>
<dbReference type="PANTHER" id="PTHR46832">
    <property type="entry name" value="5'-METHYLTHIOADENOSINE/S-ADENOSYLHOMOCYSTEINE NUCLEOSIDASE"/>
    <property type="match status" value="1"/>
</dbReference>
<dbReference type="Proteomes" id="UP000199561">
    <property type="component" value="Unassembled WGS sequence"/>
</dbReference>
<accession>A0A1I4MHX8</accession>
<dbReference type="Pfam" id="PF01048">
    <property type="entry name" value="PNP_UDP_1"/>
    <property type="match status" value="1"/>
</dbReference>
<reference evidence="2 3" key="1">
    <citation type="submission" date="2016-10" db="EMBL/GenBank/DDBJ databases">
        <authorList>
            <person name="de Groot N.N."/>
        </authorList>
    </citation>
    <scope>NUCLEOTIDE SEQUENCE [LARGE SCALE GENOMIC DNA]</scope>
    <source>
        <strain evidence="2 3">Nm146</strain>
    </source>
</reference>
<dbReference type="STRING" id="52442.SAMN05421880_104101"/>
<dbReference type="InterPro" id="IPR000845">
    <property type="entry name" value="Nucleoside_phosphorylase_d"/>
</dbReference>
<dbReference type="Gene3D" id="3.40.50.1580">
    <property type="entry name" value="Nucleoside phosphorylase domain"/>
    <property type="match status" value="1"/>
</dbReference>
<dbReference type="InterPro" id="IPR017831">
    <property type="entry name" value="Hopanoid-assoc_phosphoryl_HpnG"/>
</dbReference>
<proteinExistence type="predicted"/>
<dbReference type="PANTHER" id="PTHR46832:SF1">
    <property type="entry name" value="5'-METHYLTHIOADENOSINE_S-ADENOSYLHOMOCYSTEINE NUCLEOSIDASE"/>
    <property type="match status" value="1"/>
</dbReference>
<evidence type="ECO:0000313" key="3">
    <source>
        <dbReference type="Proteomes" id="UP000199561"/>
    </source>
</evidence>
<dbReference type="GO" id="GO:0008782">
    <property type="term" value="F:adenosylhomocysteine nucleosidase activity"/>
    <property type="evidence" value="ECO:0007669"/>
    <property type="project" value="TreeGrafter"/>
</dbReference>
<dbReference type="AlphaFoldDB" id="A0A1I4MHX8"/>
<feature type="domain" description="Nucleoside phosphorylase" evidence="1">
    <location>
        <begin position="51"/>
        <end position="184"/>
    </location>
</feature>
<dbReference type="EMBL" id="FOUF01000004">
    <property type="protein sequence ID" value="SFM02814.1"/>
    <property type="molecule type" value="Genomic_DNA"/>
</dbReference>
<protein>
    <submittedName>
        <fullName evidence="2">Hopanoid-associated phosphorylase</fullName>
    </submittedName>
</protein>
<evidence type="ECO:0000259" key="1">
    <source>
        <dbReference type="Pfam" id="PF01048"/>
    </source>
</evidence>
<dbReference type="GO" id="GO:0005829">
    <property type="term" value="C:cytosol"/>
    <property type="evidence" value="ECO:0007669"/>
    <property type="project" value="TreeGrafter"/>
</dbReference>
<name>A0A1I4MHX8_9PROT</name>